<comment type="caution">
    <text evidence="2">The sequence shown here is derived from an EMBL/GenBank/DDBJ whole genome shotgun (WGS) entry which is preliminary data.</text>
</comment>
<evidence type="ECO:0008006" key="4">
    <source>
        <dbReference type="Google" id="ProtNLM"/>
    </source>
</evidence>
<dbReference type="RefSeq" id="WP_120324121.1">
    <property type="nucleotide sequence ID" value="NZ_RAPF01000003.1"/>
</dbReference>
<dbReference type="Proteomes" id="UP000284395">
    <property type="component" value="Unassembled WGS sequence"/>
</dbReference>
<organism evidence="2 3">
    <name type="scientific">Altericroceibacterium spongiae</name>
    <dbReference type="NCBI Taxonomy" id="2320269"/>
    <lineage>
        <taxon>Bacteria</taxon>
        <taxon>Pseudomonadati</taxon>
        <taxon>Pseudomonadota</taxon>
        <taxon>Alphaproteobacteria</taxon>
        <taxon>Sphingomonadales</taxon>
        <taxon>Erythrobacteraceae</taxon>
        <taxon>Altericroceibacterium</taxon>
    </lineage>
</organism>
<reference evidence="2 3" key="1">
    <citation type="submission" date="2018-09" db="EMBL/GenBank/DDBJ databases">
        <title>Altererythrobacter spongiae sp. nov., isolated from a marine sponge.</title>
        <authorList>
            <person name="Zhuang L."/>
            <person name="Luo L."/>
        </authorList>
    </citation>
    <scope>NUCLEOTIDE SEQUENCE [LARGE SCALE GENOMIC DNA]</scope>
    <source>
        <strain evidence="2 3">HN-Y73</strain>
    </source>
</reference>
<proteinExistence type="predicted"/>
<protein>
    <recommendedName>
        <fullName evidence="4">DUF2946 domain-containing protein</fullName>
    </recommendedName>
</protein>
<keyword evidence="1" id="KW-0732">Signal</keyword>
<evidence type="ECO:0000313" key="2">
    <source>
        <dbReference type="EMBL" id="RKF21711.1"/>
    </source>
</evidence>
<dbReference type="EMBL" id="RAPF01000003">
    <property type="protein sequence ID" value="RKF21711.1"/>
    <property type="molecule type" value="Genomic_DNA"/>
</dbReference>
<evidence type="ECO:0000256" key="1">
    <source>
        <dbReference type="SAM" id="SignalP"/>
    </source>
</evidence>
<feature type="chain" id="PRO_5019280206" description="DUF2946 domain-containing protein" evidence="1">
    <location>
        <begin position="21"/>
        <end position="90"/>
    </location>
</feature>
<gene>
    <name evidence="2" type="ORF">D6851_06675</name>
</gene>
<dbReference type="AlphaFoldDB" id="A0A420ELZ8"/>
<accession>A0A420ELZ8</accession>
<feature type="signal peptide" evidence="1">
    <location>
        <begin position="1"/>
        <end position="20"/>
    </location>
</feature>
<keyword evidence="3" id="KW-1185">Reference proteome</keyword>
<name>A0A420ELZ8_9SPHN</name>
<sequence length="90" mass="9109">MTPAGVLLAAAALFPAALNPALFVQTDKQITLGLCGAASGLKSASQSTSAAITIPLDQPRLPGAASSPCCSKGCHNSKKKKARARFDKAQ</sequence>
<evidence type="ECO:0000313" key="3">
    <source>
        <dbReference type="Proteomes" id="UP000284395"/>
    </source>
</evidence>